<keyword evidence="3" id="KW-0997">Cell inner membrane</keyword>
<dbReference type="EMBL" id="LN515532">
    <property type="protein sequence ID" value="CEA15636.1"/>
    <property type="molecule type" value="Genomic_DNA"/>
</dbReference>
<dbReference type="CDD" id="cd07984">
    <property type="entry name" value="LPLAT_LABLAT-like"/>
    <property type="match status" value="1"/>
</dbReference>
<name>A0A098BZP2_9BACT</name>
<evidence type="ECO:0000313" key="8">
    <source>
        <dbReference type="EMBL" id="CEA15636.1"/>
    </source>
</evidence>
<keyword evidence="4" id="KW-0808">Transferase</keyword>
<comment type="subcellular location">
    <subcellularLocation>
        <location evidence="1">Cell inner membrane</location>
    </subcellularLocation>
</comment>
<reference evidence="8 9" key="1">
    <citation type="submission" date="2014-08" db="EMBL/GenBank/DDBJ databases">
        <authorList>
            <person name="Wibberg D."/>
        </authorList>
    </citation>
    <scope>NUCLEOTIDE SEQUENCE [LARGE SCALE GENOMIC DNA]</scope>
    <source>
        <strain evidence="9">ING2-E5B</strain>
    </source>
</reference>
<dbReference type="Pfam" id="PF03279">
    <property type="entry name" value="Lip_A_acyltrans"/>
    <property type="match status" value="1"/>
</dbReference>
<keyword evidence="6" id="KW-0012">Acyltransferase</keyword>
<evidence type="ECO:0000256" key="7">
    <source>
        <dbReference type="SAM" id="Phobius"/>
    </source>
</evidence>
<organism evidence="8 9">
    <name type="scientific">Fermentimonas caenicola</name>
    <dbReference type="NCBI Taxonomy" id="1562970"/>
    <lineage>
        <taxon>Bacteria</taxon>
        <taxon>Pseudomonadati</taxon>
        <taxon>Bacteroidota</taxon>
        <taxon>Bacteroidia</taxon>
        <taxon>Bacteroidales</taxon>
        <taxon>Dysgonomonadaceae</taxon>
        <taxon>Fermentimonas</taxon>
    </lineage>
</organism>
<dbReference type="KEGG" id="pbt:ING2E5B_0874"/>
<dbReference type="STRING" id="1562970.ING2E5B_0874"/>
<sequence>MDDGERNKKSIGYSLLYAVAYLHALLPFSVLYLLSDILYFFIYYIIRYRRKLVRRNIKNSFSFETEKRIISIEKEFYHHLCDYFVETIKTLHISDEEIRKRMKFENPEMINRLTASGNSCILSLGHYCNWEWVTSIVNYLTPGIKQGLVYKELHSKAFDHLFVRLRSSFKAIPIEMRSVYRKLIESKNKGETVVVGFLSDQRPPKSTGHYWTRFMNQDTVVQTGMEKIAKLLGFSIVYLDITKVKRGHYIGKFYVITPDASNEPEYEIMERYMNKLEETIKKDPAYYLWSHNRWKFKKEPEEKLLSEVYEFES</sequence>
<dbReference type="AlphaFoldDB" id="A0A098BZP2"/>
<feature type="transmembrane region" description="Helical" evidence="7">
    <location>
        <begin position="20"/>
        <end position="46"/>
    </location>
</feature>
<proteinExistence type="predicted"/>
<evidence type="ECO:0000256" key="6">
    <source>
        <dbReference type="ARBA" id="ARBA00023315"/>
    </source>
</evidence>
<evidence type="ECO:0000256" key="2">
    <source>
        <dbReference type="ARBA" id="ARBA00022475"/>
    </source>
</evidence>
<keyword evidence="7" id="KW-1133">Transmembrane helix</keyword>
<dbReference type="GO" id="GO:0005886">
    <property type="term" value="C:plasma membrane"/>
    <property type="evidence" value="ECO:0007669"/>
    <property type="project" value="UniProtKB-SubCell"/>
</dbReference>
<keyword evidence="5 7" id="KW-0472">Membrane</keyword>
<dbReference type="InterPro" id="IPR004960">
    <property type="entry name" value="LipA_acyltrans"/>
</dbReference>
<evidence type="ECO:0000256" key="1">
    <source>
        <dbReference type="ARBA" id="ARBA00004533"/>
    </source>
</evidence>
<dbReference type="PANTHER" id="PTHR30606">
    <property type="entry name" value="LIPID A BIOSYNTHESIS LAUROYL ACYLTRANSFERASE"/>
    <property type="match status" value="1"/>
</dbReference>
<evidence type="ECO:0000256" key="3">
    <source>
        <dbReference type="ARBA" id="ARBA00022519"/>
    </source>
</evidence>
<keyword evidence="2" id="KW-1003">Cell membrane</keyword>
<evidence type="ECO:0000313" key="9">
    <source>
        <dbReference type="Proteomes" id="UP000032417"/>
    </source>
</evidence>
<dbReference type="GO" id="GO:0009247">
    <property type="term" value="P:glycolipid biosynthetic process"/>
    <property type="evidence" value="ECO:0007669"/>
    <property type="project" value="UniProtKB-ARBA"/>
</dbReference>
<dbReference type="HOGENOM" id="CLU_049421_4_1_10"/>
<dbReference type="Proteomes" id="UP000032417">
    <property type="component" value="Chromosome 1"/>
</dbReference>
<keyword evidence="9" id="KW-1185">Reference proteome</keyword>
<evidence type="ECO:0008006" key="10">
    <source>
        <dbReference type="Google" id="ProtNLM"/>
    </source>
</evidence>
<dbReference type="OrthoDB" id="9801955at2"/>
<gene>
    <name evidence="8" type="ORF">ING2E5B_0874</name>
</gene>
<evidence type="ECO:0000256" key="5">
    <source>
        <dbReference type="ARBA" id="ARBA00023136"/>
    </source>
</evidence>
<dbReference type="PANTHER" id="PTHR30606:SF10">
    <property type="entry name" value="PHOSPHATIDYLINOSITOL MANNOSIDE ACYLTRANSFERASE"/>
    <property type="match status" value="1"/>
</dbReference>
<keyword evidence="7" id="KW-0812">Transmembrane</keyword>
<protein>
    <recommendedName>
        <fullName evidence="10">Acetyltransferase</fullName>
    </recommendedName>
</protein>
<accession>A0A098BZP2</accession>
<evidence type="ECO:0000256" key="4">
    <source>
        <dbReference type="ARBA" id="ARBA00022679"/>
    </source>
</evidence>
<dbReference type="GO" id="GO:0016746">
    <property type="term" value="F:acyltransferase activity"/>
    <property type="evidence" value="ECO:0007669"/>
    <property type="project" value="UniProtKB-KW"/>
</dbReference>